<keyword evidence="3" id="KW-1185">Reference proteome</keyword>
<dbReference type="InterPro" id="IPR007634">
    <property type="entry name" value="RNA_pol_sigma_54_DNA-bd"/>
</dbReference>
<evidence type="ECO:0000313" key="3">
    <source>
        <dbReference type="Proteomes" id="UP000789342"/>
    </source>
</evidence>
<protein>
    <submittedName>
        <fullName evidence="2">13044_t:CDS:1</fullName>
    </submittedName>
</protein>
<reference evidence="2" key="1">
    <citation type="submission" date="2021-06" db="EMBL/GenBank/DDBJ databases">
        <authorList>
            <person name="Kallberg Y."/>
            <person name="Tangrot J."/>
            <person name="Rosling A."/>
        </authorList>
    </citation>
    <scope>NUCLEOTIDE SEQUENCE</scope>
    <source>
        <strain evidence="2">CL551</strain>
    </source>
</reference>
<dbReference type="Gene3D" id="1.10.10.60">
    <property type="entry name" value="Homeodomain-like"/>
    <property type="match status" value="1"/>
</dbReference>
<sequence length="79" mass="8949">AYEVTPSTIRYNVKKIVEAGSIDHKGGNGRANKITKNIAKIIGQYIRKNNTISVHKIANKLEARNIRVSYRTICKYMKS</sequence>
<comment type="caution">
    <text evidence="2">The sequence shown here is derived from an EMBL/GenBank/DDBJ whole genome shotgun (WGS) entry which is preliminary data.</text>
</comment>
<dbReference type="InterPro" id="IPR009057">
    <property type="entry name" value="Homeodomain-like_sf"/>
</dbReference>
<dbReference type="EMBL" id="CAJVPV010035139">
    <property type="protein sequence ID" value="CAG8750318.1"/>
    <property type="molecule type" value="Genomic_DNA"/>
</dbReference>
<organism evidence="2 3">
    <name type="scientific">Acaulospora morrowiae</name>
    <dbReference type="NCBI Taxonomy" id="94023"/>
    <lineage>
        <taxon>Eukaryota</taxon>
        <taxon>Fungi</taxon>
        <taxon>Fungi incertae sedis</taxon>
        <taxon>Mucoromycota</taxon>
        <taxon>Glomeromycotina</taxon>
        <taxon>Glomeromycetes</taxon>
        <taxon>Diversisporales</taxon>
        <taxon>Acaulosporaceae</taxon>
        <taxon>Acaulospora</taxon>
    </lineage>
</organism>
<proteinExistence type="predicted"/>
<name>A0A9N9NR45_9GLOM</name>
<feature type="non-terminal residue" evidence="2">
    <location>
        <position position="1"/>
    </location>
</feature>
<gene>
    <name evidence="2" type="ORF">AMORRO_LOCUS15306</name>
</gene>
<dbReference type="Pfam" id="PF04552">
    <property type="entry name" value="Sigma54_DBD"/>
    <property type="match status" value="1"/>
</dbReference>
<accession>A0A9N9NR45</accession>
<dbReference type="AlphaFoldDB" id="A0A9N9NR45"/>
<dbReference type="Proteomes" id="UP000789342">
    <property type="component" value="Unassembled WGS sequence"/>
</dbReference>
<dbReference type="OrthoDB" id="2420879at2759"/>
<evidence type="ECO:0000259" key="1">
    <source>
        <dbReference type="Pfam" id="PF04552"/>
    </source>
</evidence>
<dbReference type="SUPFAM" id="SSF46689">
    <property type="entry name" value="Homeodomain-like"/>
    <property type="match status" value="1"/>
</dbReference>
<feature type="non-terminal residue" evidence="2">
    <location>
        <position position="79"/>
    </location>
</feature>
<evidence type="ECO:0000313" key="2">
    <source>
        <dbReference type="EMBL" id="CAG8750318.1"/>
    </source>
</evidence>
<feature type="domain" description="RNA polymerase sigma factor 54 DNA-binding" evidence="1">
    <location>
        <begin position="14"/>
        <end position="77"/>
    </location>
</feature>
<dbReference type="GO" id="GO:0001216">
    <property type="term" value="F:DNA-binding transcription activator activity"/>
    <property type="evidence" value="ECO:0007669"/>
    <property type="project" value="InterPro"/>
</dbReference>